<dbReference type="PANTHER" id="PTHR43414:SF6">
    <property type="entry name" value="MULTIDRUG RESISTANCE PROTEIN MDTG"/>
    <property type="match status" value="1"/>
</dbReference>
<sequence>MALPLIFSGPKVGYCGTFVDFFGLGIILPFLPFFVDSVENDPNTATLWVGGIITGQYAGVVFGSVIMGSIADRFGPKMAMVVSLGGDVVFFTLSALADTALYFLLCRIAAGLFTPVVPGETWVIHSTTMEERPAALGKFVASMMGGFLVGTGSSVALGDLGIDAACYLSGGIAFVMWIIVLLSKEPDHDQESKDMSGKKSLSEENIKETTDDGKDPLKQVLHSPAWQASAILNFSLGCAFGTGVTVPGLILKRRFGFDEFETSLFYLSSVVCMILGNIFLYRRVLNFLKPWKTFLFVCALEGSFFALQALFLWQIDNEWPFMAVMVLSIMCNTFGVPTNSLVASNLADIRAEENPDSMPVHGRVLGITRSVFNVGQAVSPFIAVALLAKQFYAPFLFVTGLLYACFFNFLRVGEKEANQVPSHANSDGKKSDTPASLHIEAVDLEASSSI</sequence>
<feature type="transmembrane region" description="Helical" evidence="8">
    <location>
        <begin position="47"/>
        <end position="66"/>
    </location>
</feature>
<evidence type="ECO:0000256" key="1">
    <source>
        <dbReference type="ARBA" id="ARBA00004651"/>
    </source>
</evidence>
<feature type="transmembrane region" description="Helical" evidence="8">
    <location>
        <begin position="364"/>
        <end position="385"/>
    </location>
</feature>
<feature type="transmembrane region" description="Helical" evidence="8">
    <location>
        <begin position="293"/>
        <end position="315"/>
    </location>
</feature>
<feature type="transmembrane region" description="Helical" evidence="8">
    <location>
        <begin position="78"/>
        <end position="96"/>
    </location>
</feature>
<evidence type="ECO:0008006" key="10">
    <source>
        <dbReference type="Google" id="ProtNLM"/>
    </source>
</evidence>
<dbReference type="SUPFAM" id="SSF103473">
    <property type="entry name" value="MFS general substrate transporter"/>
    <property type="match status" value="1"/>
</dbReference>
<reference evidence="9" key="1">
    <citation type="submission" date="2021-01" db="EMBL/GenBank/DDBJ databases">
        <authorList>
            <person name="Corre E."/>
            <person name="Pelletier E."/>
            <person name="Niang G."/>
            <person name="Scheremetjew M."/>
            <person name="Finn R."/>
            <person name="Kale V."/>
            <person name="Holt S."/>
            <person name="Cochrane G."/>
            <person name="Meng A."/>
            <person name="Brown T."/>
            <person name="Cohen L."/>
        </authorList>
    </citation>
    <scope>NUCLEOTIDE SEQUENCE</scope>
    <source>
        <strain evidence="9">GSBS06</strain>
    </source>
</reference>
<evidence type="ECO:0000313" key="9">
    <source>
        <dbReference type="EMBL" id="CAE0445372.1"/>
    </source>
</evidence>
<name>A0A7S3PNK9_9STRA</name>
<dbReference type="EMBL" id="HBIN01020158">
    <property type="protein sequence ID" value="CAE0445372.1"/>
    <property type="molecule type" value="Transcribed_RNA"/>
</dbReference>
<dbReference type="GO" id="GO:0005886">
    <property type="term" value="C:plasma membrane"/>
    <property type="evidence" value="ECO:0007669"/>
    <property type="project" value="UniProtKB-SubCell"/>
</dbReference>
<evidence type="ECO:0000256" key="6">
    <source>
        <dbReference type="ARBA" id="ARBA00023136"/>
    </source>
</evidence>
<dbReference type="InterPro" id="IPR036259">
    <property type="entry name" value="MFS_trans_sf"/>
</dbReference>
<feature type="transmembrane region" description="Helical" evidence="8">
    <location>
        <begin position="135"/>
        <end position="156"/>
    </location>
</feature>
<evidence type="ECO:0000256" key="3">
    <source>
        <dbReference type="ARBA" id="ARBA00022475"/>
    </source>
</evidence>
<dbReference type="GO" id="GO:0022857">
    <property type="term" value="F:transmembrane transporter activity"/>
    <property type="evidence" value="ECO:0007669"/>
    <property type="project" value="InterPro"/>
</dbReference>
<evidence type="ECO:0000256" key="7">
    <source>
        <dbReference type="SAM" id="MobiDB-lite"/>
    </source>
</evidence>
<comment type="subcellular location">
    <subcellularLocation>
        <location evidence="1">Cell membrane</location>
        <topology evidence="1">Multi-pass membrane protein</topology>
    </subcellularLocation>
</comment>
<feature type="transmembrane region" description="Helical" evidence="8">
    <location>
        <begin position="263"/>
        <end position="281"/>
    </location>
</feature>
<feature type="transmembrane region" description="Helical" evidence="8">
    <location>
        <begin position="162"/>
        <end position="183"/>
    </location>
</feature>
<keyword evidence="2" id="KW-0813">Transport</keyword>
<feature type="transmembrane region" description="Helical" evidence="8">
    <location>
        <begin position="102"/>
        <end position="123"/>
    </location>
</feature>
<feature type="transmembrane region" description="Helical" evidence="8">
    <location>
        <begin position="321"/>
        <end position="343"/>
    </location>
</feature>
<dbReference type="Gene3D" id="1.20.1250.20">
    <property type="entry name" value="MFS general substrate transporter like domains"/>
    <property type="match status" value="1"/>
</dbReference>
<feature type="transmembrane region" description="Helical" evidence="8">
    <location>
        <begin position="231"/>
        <end position="251"/>
    </location>
</feature>
<organism evidence="9">
    <name type="scientific">Aplanochytrium stocchinoi</name>
    <dbReference type="NCBI Taxonomy" id="215587"/>
    <lineage>
        <taxon>Eukaryota</taxon>
        <taxon>Sar</taxon>
        <taxon>Stramenopiles</taxon>
        <taxon>Bigyra</taxon>
        <taxon>Labyrinthulomycetes</taxon>
        <taxon>Thraustochytrida</taxon>
        <taxon>Thraustochytriidae</taxon>
        <taxon>Aplanochytrium</taxon>
    </lineage>
</organism>
<gene>
    <name evidence="9" type="ORF">ASTO00021_LOCUS15391</name>
</gene>
<dbReference type="InterPro" id="IPR011701">
    <property type="entry name" value="MFS"/>
</dbReference>
<keyword evidence="3" id="KW-1003">Cell membrane</keyword>
<dbReference type="Pfam" id="PF07690">
    <property type="entry name" value="MFS_1"/>
    <property type="match status" value="1"/>
</dbReference>
<accession>A0A7S3PNK9</accession>
<feature type="region of interest" description="Disordered" evidence="7">
    <location>
        <begin position="188"/>
        <end position="216"/>
    </location>
</feature>
<protein>
    <recommendedName>
        <fullName evidence="10">Major facilitator superfamily (MFS) profile domain-containing protein</fullName>
    </recommendedName>
</protein>
<feature type="transmembrane region" description="Helical" evidence="8">
    <location>
        <begin position="391"/>
        <end position="410"/>
    </location>
</feature>
<keyword evidence="6 8" id="KW-0472">Membrane</keyword>
<evidence type="ECO:0000256" key="8">
    <source>
        <dbReference type="SAM" id="Phobius"/>
    </source>
</evidence>
<evidence type="ECO:0000256" key="5">
    <source>
        <dbReference type="ARBA" id="ARBA00022989"/>
    </source>
</evidence>
<keyword evidence="4 8" id="KW-0812">Transmembrane</keyword>
<dbReference type="PANTHER" id="PTHR43414">
    <property type="entry name" value="MULTIDRUG RESISTANCE PROTEIN MDTG"/>
    <property type="match status" value="1"/>
</dbReference>
<evidence type="ECO:0000256" key="2">
    <source>
        <dbReference type="ARBA" id="ARBA00022448"/>
    </source>
</evidence>
<dbReference type="AlphaFoldDB" id="A0A7S3PNK9"/>
<proteinExistence type="predicted"/>
<keyword evidence="5 8" id="KW-1133">Transmembrane helix</keyword>
<feature type="transmembrane region" description="Helical" evidence="8">
    <location>
        <begin position="12"/>
        <end position="35"/>
    </location>
</feature>
<evidence type="ECO:0000256" key="4">
    <source>
        <dbReference type="ARBA" id="ARBA00022692"/>
    </source>
</evidence>